<evidence type="ECO:0000256" key="5">
    <source>
        <dbReference type="ARBA" id="ARBA00022786"/>
    </source>
</evidence>
<dbReference type="OrthoDB" id="2020758at2759"/>
<dbReference type="AlphaFoldDB" id="A0A166K5Y0"/>
<comment type="similarity">
    <text evidence="2">Belongs to the peptidase C19 family.</text>
</comment>
<dbReference type="EMBL" id="KV417546">
    <property type="protein sequence ID" value="KZP21563.1"/>
    <property type="molecule type" value="Genomic_DNA"/>
</dbReference>
<keyword evidence="4" id="KW-0645">Protease</keyword>
<evidence type="ECO:0000313" key="11">
    <source>
        <dbReference type="Proteomes" id="UP000076532"/>
    </source>
</evidence>
<dbReference type="InterPro" id="IPR038765">
    <property type="entry name" value="Papain-like_cys_pep_sf"/>
</dbReference>
<proteinExistence type="inferred from homology"/>
<name>A0A166K5Y0_9AGAM</name>
<dbReference type="SUPFAM" id="SSF54001">
    <property type="entry name" value="Cysteine proteinases"/>
    <property type="match status" value="1"/>
</dbReference>
<evidence type="ECO:0000256" key="2">
    <source>
        <dbReference type="ARBA" id="ARBA00009085"/>
    </source>
</evidence>
<keyword evidence="7" id="KW-0788">Thiol protease</keyword>
<feature type="region of interest" description="Disordered" evidence="8">
    <location>
        <begin position="546"/>
        <end position="565"/>
    </location>
</feature>
<feature type="domain" description="USP" evidence="9">
    <location>
        <begin position="69"/>
        <end position="537"/>
    </location>
</feature>
<dbReference type="GO" id="GO:0005634">
    <property type="term" value="C:nucleus"/>
    <property type="evidence" value="ECO:0007669"/>
    <property type="project" value="TreeGrafter"/>
</dbReference>
<dbReference type="InterPro" id="IPR050164">
    <property type="entry name" value="Peptidase_C19"/>
</dbReference>
<dbReference type="Gene3D" id="3.90.70.10">
    <property type="entry name" value="Cysteine proteinases"/>
    <property type="match status" value="1"/>
</dbReference>
<feature type="region of interest" description="Disordered" evidence="8">
    <location>
        <begin position="724"/>
        <end position="771"/>
    </location>
</feature>
<dbReference type="PROSITE" id="PS50235">
    <property type="entry name" value="USP_3"/>
    <property type="match status" value="1"/>
</dbReference>
<dbReference type="STRING" id="436010.A0A166K5Y0"/>
<comment type="catalytic activity">
    <reaction evidence="1">
        <text>Thiol-dependent hydrolysis of ester, thioester, amide, peptide and isopeptide bonds formed by the C-terminal Gly of ubiquitin (a 76-residue protein attached to proteins as an intracellular targeting signal).</text>
        <dbReference type="EC" id="3.4.19.12"/>
    </reaction>
</comment>
<feature type="region of interest" description="Disordered" evidence="8">
    <location>
        <begin position="396"/>
        <end position="416"/>
    </location>
</feature>
<organism evidence="10 11">
    <name type="scientific">Athelia psychrophila</name>
    <dbReference type="NCBI Taxonomy" id="1759441"/>
    <lineage>
        <taxon>Eukaryota</taxon>
        <taxon>Fungi</taxon>
        <taxon>Dikarya</taxon>
        <taxon>Basidiomycota</taxon>
        <taxon>Agaricomycotina</taxon>
        <taxon>Agaricomycetes</taxon>
        <taxon>Agaricomycetidae</taxon>
        <taxon>Atheliales</taxon>
        <taxon>Atheliaceae</taxon>
        <taxon>Athelia</taxon>
    </lineage>
</organism>
<evidence type="ECO:0000313" key="10">
    <source>
        <dbReference type="EMBL" id="KZP21563.1"/>
    </source>
</evidence>
<evidence type="ECO:0000256" key="1">
    <source>
        <dbReference type="ARBA" id="ARBA00000707"/>
    </source>
</evidence>
<dbReference type="GO" id="GO:0005829">
    <property type="term" value="C:cytosol"/>
    <property type="evidence" value="ECO:0007669"/>
    <property type="project" value="TreeGrafter"/>
</dbReference>
<feature type="region of interest" description="Disordered" evidence="8">
    <location>
        <begin position="22"/>
        <end position="62"/>
    </location>
</feature>
<dbReference type="PANTHER" id="PTHR24006">
    <property type="entry name" value="UBIQUITIN CARBOXYL-TERMINAL HYDROLASE"/>
    <property type="match status" value="1"/>
</dbReference>
<dbReference type="PANTHER" id="PTHR24006:SF888">
    <property type="entry name" value="UBIQUITIN CARBOXYL-TERMINAL HYDROLASE 30"/>
    <property type="match status" value="1"/>
</dbReference>
<dbReference type="InterPro" id="IPR028889">
    <property type="entry name" value="USP"/>
</dbReference>
<protein>
    <recommendedName>
        <fullName evidence="3">ubiquitinyl hydrolase 1</fullName>
        <ecNumber evidence="3">3.4.19.12</ecNumber>
    </recommendedName>
</protein>
<keyword evidence="6" id="KW-0378">Hydrolase</keyword>
<reference evidence="10 11" key="1">
    <citation type="journal article" date="2016" name="Mol. Biol. Evol.">
        <title>Comparative Genomics of Early-Diverging Mushroom-Forming Fungi Provides Insights into the Origins of Lignocellulose Decay Capabilities.</title>
        <authorList>
            <person name="Nagy L.G."/>
            <person name="Riley R."/>
            <person name="Tritt A."/>
            <person name="Adam C."/>
            <person name="Daum C."/>
            <person name="Floudas D."/>
            <person name="Sun H."/>
            <person name="Yadav J.S."/>
            <person name="Pangilinan J."/>
            <person name="Larsson K.H."/>
            <person name="Matsuura K."/>
            <person name="Barry K."/>
            <person name="Labutti K."/>
            <person name="Kuo R."/>
            <person name="Ohm R.A."/>
            <person name="Bhattacharya S.S."/>
            <person name="Shirouzu T."/>
            <person name="Yoshinaga Y."/>
            <person name="Martin F.M."/>
            <person name="Grigoriev I.V."/>
            <person name="Hibbett D.S."/>
        </authorList>
    </citation>
    <scope>NUCLEOTIDE SEQUENCE [LARGE SCALE GENOMIC DNA]</scope>
    <source>
        <strain evidence="10 11">CBS 109695</strain>
    </source>
</reference>
<feature type="compositionally biased region" description="Basic residues" evidence="8">
    <location>
        <begin position="30"/>
        <end position="40"/>
    </location>
</feature>
<evidence type="ECO:0000256" key="6">
    <source>
        <dbReference type="ARBA" id="ARBA00022801"/>
    </source>
</evidence>
<gene>
    <name evidence="10" type="ORF">FIBSPDRAFT_910718</name>
</gene>
<feature type="region of interest" description="Disordered" evidence="8">
    <location>
        <begin position="583"/>
        <end position="707"/>
    </location>
</feature>
<dbReference type="InterPro" id="IPR001394">
    <property type="entry name" value="Peptidase_C19_UCH"/>
</dbReference>
<dbReference type="InterPro" id="IPR018200">
    <property type="entry name" value="USP_CS"/>
</dbReference>
<dbReference type="Pfam" id="PF00443">
    <property type="entry name" value="UCH"/>
    <property type="match status" value="1"/>
</dbReference>
<dbReference type="GO" id="GO:0004843">
    <property type="term" value="F:cysteine-type deubiquitinase activity"/>
    <property type="evidence" value="ECO:0007669"/>
    <property type="project" value="UniProtKB-EC"/>
</dbReference>
<evidence type="ECO:0000256" key="3">
    <source>
        <dbReference type="ARBA" id="ARBA00012759"/>
    </source>
</evidence>
<sequence>MVFESLGLPFGASMPWNWGSAAHASGSGHERKKSKKKHPRTRADQVAMNGQASRDELLQDPGVDDGHYPGLVNISGTYCFMNSTLQAMASLSYVQPQLEAIHARAEALDVPTPVIDALQELLQQLNAPTSRSSSLRPVDIISALSNPSPGKHNSLFSSREHQDAQELFQLLSECIKTETAAVDKEGYRDRGLGGLGTSGREGSSVIGKSVFDGLTANRRSCMECGYTEAVMHFAFDNWQLAVPRMSTSVPLEACIADYTRLELLTDCICRKCSLLATHKRLDAEAARLADIVDSEPNPSVSKKKRAKEARKLETKVKQALEDGRIEDDIKGVKMDKVFSKASTKQAMVARPPPVLALHLNRSMHYGQYAAKNNVRILFPEILDLTPFTTSGNLSTVPAAPISTPPPSIPRSTTPTPATYATPRTIYRLAAIVCHYGQHSFGHYVCYRRKPRPPSAAQARWAPPQLAHPLGCDCQACEQYGPVRDADGVDEHGRARVRNGPGSGRGWLRTSDDKVAECGIEAVLQEGAGAFMLYYERVVTHAGVYPHARSPRSSEETLKPAVPPHADMNASMLSLASVASSMANGTGNGHGNGHAAGTSGSFRESGGVALAERKPRLGPRLVRSVAPGRRSLSATPPDRAPAPIALPTPRAEDPPSEPDDDTGPTPLAMSLVLTALPPSAVPDDASPLSASMPNLPRRHTTPLPAFTPPALAPVLPQHNALGLVPATMPLTPPASPPRRAKSPLLREPSAAHRVQSPQPLHPPAPVGLRTRA</sequence>
<dbReference type="GO" id="GO:0016579">
    <property type="term" value="P:protein deubiquitination"/>
    <property type="evidence" value="ECO:0007669"/>
    <property type="project" value="InterPro"/>
</dbReference>
<dbReference type="PROSITE" id="PS00973">
    <property type="entry name" value="USP_2"/>
    <property type="match status" value="1"/>
</dbReference>
<accession>A0A166K5Y0</accession>
<dbReference type="Proteomes" id="UP000076532">
    <property type="component" value="Unassembled WGS sequence"/>
</dbReference>
<keyword evidence="5" id="KW-0833">Ubl conjugation pathway</keyword>
<dbReference type="GO" id="GO:0006508">
    <property type="term" value="P:proteolysis"/>
    <property type="evidence" value="ECO:0007669"/>
    <property type="project" value="UniProtKB-KW"/>
</dbReference>
<dbReference type="CDD" id="cd02662">
    <property type="entry name" value="Peptidase_C19F"/>
    <property type="match status" value="1"/>
</dbReference>
<dbReference type="EC" id="3.4.19.12" evidence="3"/>
<evidence type="ECO:0000256" key="7">
    <source>
        <dbReference type="ARBA" id="ARBA00022807"/>
    </source>
</evidence>
<evidence type="ECO:0000256" key="4">
    <source>
        <dbReference type="ARBA" id="ARBA00022670"/>
    </source>
</evidence>
<evidence type="ECO:0000259" key="9">
    <source>
        <dbReference type="PROSITE" id="PS50235"/>
    </source>
</evidence>
<evidence type="ECO:0000256" key="8">
    <source>
        <dbReference type="SAM" id="MobiDB-lite"/>
    </source>
</evidence>
<keyword evidence="11" id="KW-1185">Reference proteome</keyword>